<reference evidence="1" key="1">
    <citation type="journal article" date="2014" name="PLoS Negl. Trop. Dis.">
        <title>An updated insight into the Sialotranscriptome of Triatoma infestans: developmental stage and geographic variations.</title>
        <authorList>
            <person name="Schwarz A."/>
            <person name="Medrano-Mercado N."/>
            <person name="Schaub G.A."/>
            <person name="Struchiner C.J."/>
            <person name="Bargues M.D."/>
            <person name="Levy M.Z."/>
            <person name="Ribeiro J.M."/>
        </authorList>
    </citation>
    <scope>NUCLEOTIDE SEQUENCE</scope>
    <source>
        <strain evidence="1">Chile</strain>
        <tissue evidence="1">Salivary glands</tissue>
    </source>
</reference>
<accession>A0A023F1K8</accession>
<name>A0A023F1K8_TRIIF</name>
<dbReference type="EMBL" id="GBBI01003833">
    <property type="protein sequence ID" value="JAC14879.1"/>
    <property type="molecule type" value="mRNA"/>
</dbReference>
<dbReference type="AlphaFoldDB" id="A0A023F1K8"/>
<evidence type="ECO:0000313" key="1">
    <source>
        <dbReference type="EMBL" id="JAC14879.1"/>
    </source>
</evidence>
<sequence length="74" mass="8675">MFVIPGLVVFLSFVATLPHFSIYFSKTCLWSPFGVRAEFYVPGNSLWYQDDLLYRACKYVTDIDSDHWKCKHGF</sequence>
<organism evidence="1">
    <name type="scientific">Triatoma infestans</name>
    <name type="common">Assassin bug</name>
    <dbReference type="NCBI Taxonomy" id="30076"/>
    <lineage>
        <taxon>Eukaryota</taxon>
        <taxon>Metazoa</taxon>
        <taxon>Ecdysozoa</taxon>
        <taxon>Arthropoda</taxon>
        <taxon>Hexapoda</taxon>
        <taxon>Insecta</taxon>
        <taxon>Pterygota</taxon>
        <taxon>Neoptera</taxon>
        <taxon>Paraneoptera</taxon>
        <taxon>Hemiptera</taxon>
        <taxon>Heteroptera</taxon>
        <taxon>Panheteroptera</taxon>
        <taxon>Cimicomorpha</taxon>
        <taxon>Reduviidae</taxon>
        <taxon>Triatominae</taxon>
        <taxon>Triatoma</taxon>
    </lineage>
</organism>
<protein>
    <submittedName>
        <fullName evidence="1">Putative secreted protein</fullName>
    </submittedName>
</protein>
<feature type="non-terminal residue" evidence="1">
    <location>
        <position position="74"/>
    </location>
</feature>
<proteinExistence type="evidence at transcript level"/>